<dbReference type="SMART" id="SM00584">
    <property type="entry name" value="TLDc"/>
    <property type="match status" value="1"/>
</dbReference>
<dbReference type="PROSITE" id="PS51886">
    <property type="entry name" value="TLDC"/>
    <property type="match status" value="1"/>
</dbReference>
<dbReference type="AlphaFoldDB" id="A0A9Q0LAU7"/>
<organism evidence="4 5">
    <name type="scientific">Anaeramoeba ignava</name>
    <name type="common">Anaerobic marine amoeba</name>
    <dbReference type="NCBI Taxonomy" id="1746090"/>
    <lineage>
        <taxon>Eukaryota</taxon>
        <taxon>Metamonada</taxon>
        <taxon>Anaeramoebidae</taxon>
        <taxon>Anaeramoeba</taxon>
    </lineage>
</organism>
<keyword evidence="5" id="KW-1185">Reference proteome</keyword>
<feature type="transmembrane region" description="Helical" evidence="2">
    <location>
        <begin position="12"/>
        <end position="30"/>
    </location>
</feature>
<name>A0A9Q0LAU7_ANAIG</name>
<feature type="domain" description="TLDc" evidence="3">
    <location>
        <begin position="109"/>
        <end position="295"/>
    </location>
</feature>
<proteinExistence type="predicted"/>
<keyword evidence="2" id="KW-1133">Transmembrane helix</keyword>
<keyword evidence="2" id="KW-0472">Membrane</keyword>
<evidence type="ECO:0000259" key="3">
    <source>
        <dbReference type="PROSITE" id="PS51886"/>
    </source>
</evidence>
<gene>
    <name evidence="4" type="ORF">M0811_02228</name>
</gene>
<feature type="coiled-coil region" evidence="1">
    <location>
        <begin position="29"/>
        <end position="56"/>
    </location>
</feature>
<protein>
    <submittedName>
        <fullName evidence="4">Pep-cterm sorting domain-containing protein</fullName>
    </submittedName>
</protein>
<dbReference type="EMBL" id="JAPDFW010000103">
    <property type="protein sequence ID" value="KAJ5069651.1"/>
    <property type="molecule type" value="Genomic_DNA"/>
</dbReference>
<dbReference type="OrthoDB" id="26679at2759"/>
<reference evidence="4" key="1">
    <citation type="submission" date="2022-10" db="EMBL/GenBank/DDBJ databases">
        <title>Novel sulphate-reducing endosymbionts in the free-living metamonad Anaeramoeba.</title>
        <authorList>
            <person name="Jerlstrom-Hultqvist J."/>
            <person name="Cepicka I."/>
            <person name="Gallot-Lavallee L."/>
            <person name="Salas-Leiva D."/>
            <person name="Curtis B.A."/>
            <person name="Zahonova K."/>
            <person name="Pipaliya S."/>
            <person name="Dacks J."/>
            <person name="Roger A.J."/>
        </authorList>
    </citation>
    <scope>NUCLEOTIDE SEQUENCE</scope>
    <source>
        <strain evidence="4">BMAN</strain>
    </source>
</reference>
<sequence length="296" mass="35344">MIHFTDFIRTPAIFHYSLIFFLIYACFIIHKKDEENLDLKSEIENKNKEIKEKDKSNQYFQSEIKEKDKEIEKKDKEIGRMKPVFDKYLEYEKYLEFKKNFPQFADSEIITNEEYAKKLQEWINDNDFSKMKLGFSAKINGFDSEIWHSICDNKGKTLIIIKTKDNFIFGGFTQVGWTKDKSKWREEDRNKYYGFIKDSNAFIFSLRNDKGDRKPEKFTIKQGEEKYAIFYYLNYGPTFGTDIFVDSDLKSGYSDFGYSYNLPDRITYGTNEAKSYLAGSYDEWVVDELETYFIEN</sequence>
<dbReference type="InterPro" id="IPR006571">
    <property type="entry name" value="TLDc_dom"/>
</dbReference>
<dbReference type="PANTHER" id="PTHR23354:SF122">
    <property type="entry name" value="GTPASE-ACTIVATING PROTEIN SKYWALKER"/>
    <property type="match status" value="1"/>
</dbReference>
<dbReference type="Pfam" id="PF07534">
    <property type="entry name" value="TLD"/>
    <property type="match status" value="1"/>
</dbReference>
<keyword evidence="1" id="KW-0175">Coiled coil</keyword>
<keyword evidence="2" id="KW-0812">Transmembrane</keyword>
<evidence type="ECO:0000256" key="1">
    <source>
        <dbReference type="SAM" id="Coils"/>
    </source>
</evidence>
<comment type="caution">
    <text evidence="4">The sequence shown here is derived from an EMBL/GenBank/DDBJ whole genome shotgun (WGS) entry which is preliminary data.</text>
</comment>
<dbReference type="Proteomes" id="UP001149090">
    <property type="component" value="Unassembled WGS sequence"/>
</dbReference>
<accession>A0A9Q0LAU7</accession>
<evidence type="ECO:0000313" key="5">
    <source>
        <dbReference type="Proteomes" id="UP001149090"/>
    </source>
</evidence>
<evidence type="ECO:0000313" key="4">
    <source>
        <dbReference type="EMBL" id="KAJ5069651.1"/>
    </source>
</evidence>
<dbReference type="PANTHER" id="PTHR23354">
    <property type="entry name" value="NUCLEOLAR PROTEIN 7/ESTROGEN RECEPTOR COACTIVATOR-RELATED"/>
    <property type="match status" value="1"/>
</dbReference>
<evidence type="ECO:0000256" key="2">
    <source>
        <dbReference type="SAM" id="Phobius"/>
    </source>
</evidence>